<evidence type="ECO:0000259" key="1">
    <source>
        <dbReference type="Pfam" id="PF10545"/>
    </source>
</evidence>
<protein>
    <recommendedName>
        <fullName evidence="1">MADF domain-containing protein</fullName>
    </recommendedName>
</protein>
<keyword evidence="3" id="KW-1185">Reference proteome</keyword>
<dbReference type="AlphaFoldDB" id="A0A9N7YJM5"/>
<organism evidence="2 3">
    <name type="scientific">Pleuronectes platessa</name>
    <name type="common">European plaice</name>
    <dbReference type="NCBI Taxonomy" id="8262"/>
    <lineage>
        <taxon>Eukaryota</taxon>
        <taxon>Metazoa</taxon>
        <taxon>Chordata</taxon>
        <taxon>Craniata</taxon>
        <taxon>Vertebrata</taxon>
        <taxon>Euteleostomi</taxon>
        <taxon>Actinopterygii</taxon>
        <taxon>Neopterygii</taxon>
        <taxon>Teleostei</taxon>
        <taxon>Neoteleostei</taxon>
        <taxon>Acanthomorphata</taxon>
        <taxon>Carangaria</taxon>
        <taxon>Pleuronectiformes</taxon>
        <taxon>Pleuronectoidei</taxon>
        <taxon>Pleuronectidae</taxon>
        <taxon>Pleuronectes</taxon>
    </lineage>
</organism>
<accession>A0A9N7YJM5</accession>
<feature type="domain" description="MADF" evidence="1">
    <location>
        <begin position="8"/>
        <end position="73"/>
    </location>
</feature>
<proteinExistence type="predicted"/>
<dbReference type="EMBL" id="CADEAL010000899">
    <property type="protein sequence ID" value="CAB1426619.1"/>
    <property type="molecule type" value="Genomic_DNA"/>
</dbReference>
<evidence type="ECO:0000313" key="2">
    <source>
        <dbReference type="EMBL" id="CAB1426619.1"/>
    </source>
</evidence>
<sequence>MDQIEERLAEEVRKYNHLYNPSLTEYRTRRDQEISANFGLHADECTKLWRKIRDKLVRQKKAMRSSSGDVNKQTTTTAIHKEGVSKVVFDKKRLDLVTSNLNEGPLRRSHYTSTSDICLDSKC</sequence>
<evidence type="ECO:0000313" key="3">
    <source>
        <dbReference type="Proteomes" id="UP001153269"/>
    </source>
</evidence>
<comment type="caution">
    <text evidence="2">The sequence shown here is derived from an EMBL/GenBank/DDBJ whole genome shotgun (WGS) entry which is preliminary data.</text>
</comment>
<gene>
    <name evidence="2" type="ORF">PLEPLA_LOCUS14555</name>
</gene>
<reference evidence="2" key="1">
    <citation type="submission" date="2020-03" db="EMBL/GenBank/DDBJ databases">
        <authorList>
            <person name="Weist P."/>
        </authorList>
    </citation>
    <scope>NUCLEOTIDE SEQUENCE</scope>
</reference>
<dbReference type="Pfam" id="PF10545">
    <property type="entry name" value="MADF_DNA_bdg"/>
    <property type="match status" value="1"/>
</dbReference>
<name>A0A9N7YJM5_PLEPL</name>
<dbReference type="Proteomes" id="UP001153269">
    <property type="component" value="Unassembled WGS sequence"/>
</dbReference>
<dbReference type="InterPro" id="IPR006578">
    <property type="entry name" value="MADF-dom"/>
</dbReference>